<keyword evidence="5" id="KW-1185">Reference proteome</keyword>
<evidence type="ECO:0000259" key="3">
    <source>
        <dbReference type="PROSITE" id="PS50181"/>
    </source>
</evidence>
<feature type="compositionally biased region" description="Acidic residues" evidence="2">
    <location>
        <begin position="301"/>
        <end position="315"/>
    </location>
</feature>
<dbReference type="InterPro" id="IPR036047">
    <property type="entry name" value="F-box-like_dom_sf"/>
</dbReference>
<proteinExistence type="predicted"/>
<dbReference type="GO" id="GO:0016567">
    <property type="term" value="P:protein ubiquitination"/>
    <property type="evidence" value="ECO:0007669"/>
    <property type="project" value="InterPro"/>
</dbReference>
<dbReference type="PROSITE" id="PS50082">
    <property type="entry name" value="WD_REPEATS_2"/>
    <property type="match status" value="2"/>
</dbReference>
<dbReference type="Proteomes" id="UP000694580">
    <property type="component" value="Chromosome 3"/>
</dbReference>
<evidence type="ECO:0000313" key="5">
    <source>
        <dbReference type="Proteomes" id="UP000694580"/>
    </source>
</evidence>
<dbReference type="Gene3D" id="1.20.1280.50">
    <property type="match status" value="1"/>
</dbReference>
<dbReference type="SUPFAM" id="SSF50978">
    <property type="entry name" value="WD40 repeat-like"/>
    <property type="match status" value="1"/>
</dbReference>
<dbReference type="FunFam" id="2.130.10.10:FF:000305">
    <property type="entry name" value="F-box/WD repeat-containing protein 5 isoform X1"/>
    <property type="match status" value="1"/>
</dbReference>
<reference evidence="4" key="3">
    <citation type="submission" date="2025-09" db="UniProtKB">
        <authorList>
            <consortium name="Ensembl"/>
        </authorList>
    </citation>
    <scope>IDENTIFICATION</scope>
</reference>
<reference evidence="4" key="2">
    <citation type="submission" date="2025-08" db="UniProtKB">
        <authorList>
            <consortium name="Ensembl"/>
        </authorList>
    </citation>
    <scope>IDENTIFICATION</scope>
</reference>
<dbReference type="RefSeq" id="XP_028829127.1">
    <property type="nucleotide sequence ID" value="XM_028973294.1"/>
</dbReference>
<dbReference type="PROSITE" id="PS50294">
    <property type="entry name" value="WD_REPEATS_REGION"/>
    <property type="match status" value="2"/>
</dbReference>
<feature type="domain" description="F-box" evidence="3">
    <location>
        <begin position="1"/>
        <end position="47"/>
    </location>
</feature>
<evidence type="ECO:0000256" key="1">
    <source>
        <dbReference type="PROSITE-ProRule" id="PRU00221"/>
    </source>
</evidence>
<dbReference type="PANTHER" id="PTHR20995">
    <property type="entry name" value="F-BOX/WD REPEAT-CONTAINING PROTEIN 5"/>
    <property type="match status" value="1"/>
</dbReference>
<gene>
    <name evidence="4" type="primary">FBXW5</name>
</gene>
<dbReference type="AlphaFoldDB" id="A0AAY4CDW7"/>
<reference evidence="4 5" key="1">
    <citation type="submission" date="2020-06" db="EMBL/GenBank/DDBJ databases">
        <authorList>
            <consortium name="Wellcome Sanger Institute Data Sharing"/>
        </authorList>
    </citation>
    <scope>NUCLEOTIDE SEQUENCE [LARGE SCALE GENOMIC DNA]</scope>
</reference>
<organism evidence="4 5">
    <name type="scientific">Denticeps clupeoides</name>
    <name type="common">denticle herring</name>
    <dbReference type="NCBI Taxonomy" id="299321"/>
    <lineage>
        <taxon>Eukaryota</taxon>
        <taxon>Metazoa</taxon>
        <taxon>Chordata</taxon>
        <taxon>Craniata</taxon>
        <taxon>Vertebrata</taxon>
        <taxon>Euteleostomi</taxon>
        <taxon>Actinopterygii</taxon>
        <taxon>Neopterygii</taxon>
        <taxon>Teleostei</taxon>
        <taxon>Clupei</taxon>
        <taxon>Clupeiformes</taxon>
        <taxon>Denticipitoidei</taxon>
        <taxon>Denticipitidae</taxon>
        <taxon>Denticeps</taxon>
    </lineage>
</organism>
<dbReference type="Gene3D" id="2.130.10.10">
    <property type="entry name" value="YVTN repeat-like/Quinoprotein amine dehydrogenase"/>
    <property type="match status" value="2"/>
</dbReference>
<dbReference type="Ensembl" id="ENSDCDT00010038696.1">
    <property type="protein sequence ID" value="ENSDCDP00010031292.1"/>
    <property type="gene ID" value="ENSDCDG00010019918.1"/>
</dbReference>
<feature type="region of interest" description="Disordered" evidence="2">
    <location>
        <begin position="279"/>
        <end position="330"/>
    </location>
</feature>
<keyword evidence="1" id="KW-0853">WD repeat</keyword>
<dbReference type="PROSITE" id="PS50181">
    <property type="entry name" value="FBOX"/>
    <property type="match status" value="1"/>
</dbReference>
<dbReference type="PANTHER" id="PTHR20995:SF17">
    <property type="entry name" value="F-BOX_WD REPEAT-CONTAINING PROTEIN 5"/>
    <property type="match status" value="1"/>
</dbReference>
<dbReference type="InterPro" id="IPR001680">
    <property type="entry name" value="WD40_rpt"/>
</dbReference>
<dbReference type="RefSeq" id="XP_028829128.1">
    <property type="nucleotide sequence ID" value="XM_028973295.1"/>
</dbReference>
<feature type="repeat" description="WD" evidence="1">
    <location>
        <begin position="86"/>
        <end position="127"/>
    </location>
</feature>
<dbReference type="Pfam" id="PF12937">
    <property type="entry name" value="F-box-like"/>
    <property type="match status" value="1"/>
</dbReference>
<feature type="repeat" description="WD" evidence="1">
    <location>
        <begin position="537"/>
        <end position="569"/>
    </location>
</feature>
<dbReference type="InterPro" id="IPR036322">
    <property type="entry name" value="WD40_repeat_dom_sf"/>
</dbReference>
<dbReference type="GO" id="GO:0080008">
    <property type="term" value="C:Cul4-RING E3 ubiquitin ligase complex"/>
    <property type="evidence" value="ECO:0007669"/>
    <property type="project" value="InterPro"/>
</dbReference>
<dbReference type="CDD" id="cd22132">
    <property type="entry name" value="F-box_FBXW5"/>
    <property type="match status" value="1"/>
</dbReference>
<dbReference type="GeneTree" id="ENSGT00730000111276"/>
<sequence length="610" mass="69266">MASGPALPDSLVLEIFLHLSHDAVLEAGLACHQWLAVSRDEFLWKELFYRYYRIPRSVPRHPAAVSWYREFKRLYDCIPCVEVQTLKEHHDQVLHLAFSHRGHRFSSCSKDCTVKLWDTERPDGTISLVHSSSMRQFNWGYTQFSQFNADDTLLLVSGVYLGPHHSSSGEIAVISLDNYTLLSRVRNKPYDVFGCWLNETHLISGNLHWIGNMTSCSVLWLNKAFQDVESENVNVVKRLFKIQNINASTIRTVMVAHCRRHDSPDLLLDYDAQAQAQAQARALEQKSGPHQPLMFDLGMTDSEEDEEEEESEEDEEHRGDIRSHSHPTPLEHVIQGRRSAAAHDRDLEAKVAMLMGRTRTKAADPTALTTSASGDGDDKTYLLFTTGSLTYSPHQIGIKRIMPDQMTTCGPVLGEERSSDEFFDSLDHVIDIHGHIIGMGLSPDHRYLYVNSRAWPAGCVISDPMSPPPIAEEIDLHVIDLKSLREERRSLRAHRAFTPNDECFFIFLDVSRDFVASGAEDKHGYIWDRHYNICLARLRHDDVVNSVAFSPADQELLLSASDDSTIKVWRSPRMVRLSQTPPRPPRARTLFSSLLSHRNVNLNTNLNGKP</sequence>
<name>A0AAY4CDW7_9TELE</name>
<accession>A0AAY4CDW7</accession>
<dbReference type="Pfam" id="PF00400">
    <property type="entry name" value="WD40"/>
    <property type="match status" value="2"/>
</dbReference>
<dbReference type="GO" id="GO:0019005">
    <property type="term" value="C:SCF ubiquitin ligase complex"/>
    <property type="evidence" value="ECO:0007669"/>
    <property type="project" value="InterPro"/>
</dbReference>
<dbReference type="SMART" id="SM00320">
    <property type="entry name" value="WD40"/>
    <property type="match status" value="3"/>
</dbReference>
<dbReference type="SUPFAM" id="SSF81383">
    <property type="entry name" value="F-box domain"/>
    <property type="match status" value="1"/>
</dbReference>
<dbReference type="InterPro" id="IPR042508">
    <property type="entry name" value="FBXW5"/>
</dbReference>
<protein>
    <recommendedName>
        <fullName evidence="3">F-box domain-containing protein</fullName>
    </recommendedName>
</protein>
<evidence type="ECO:0000313" key="4">
    <source>
        <dbReference type="Ensembl" id="ENSDCDP00010031292.1"/>
    </source>
</evidence>
<evidence type="ECO:0000256" key="2">
    <source>
        <dbReference type="SAM" id="MobiDB-lite"/>
    </source>
</evidence>
<dbReference type="InterPro" id="IPR015943">
    <property type="entry name" value="WD40/YVTN_repeat-like_dom_sf"/>
</dbReference>
<dbReference type="GeneID" id="114786294"/>
<dbReference type="InterPro" id="IPR001810">
    <property type="entry name" value="F-box_dom"/>
</dbReference>